<dbReference type="InterPro" id="IPR032828">
    <property type="entry name" value="PolyA_RNA-bd"/>
</dbReference>
<evidence type="ECO:0000256" key="9">
    <source>
        <dbReference type="SAM" id="MobiDB-lite"/>
    </source>
</evidence>
<dbReference type="GO" id="GO:0005524">
    <property type="term" value="F:ATP binding"/>
    <property type="evidence" value="ECO:0007669"/>
    <property type="project" value="UniProtKB-UniRule"/>
</dbReference>
<evidence type="ECO:0000259" key="11">
    <source>
        <dbReference type="Pfam" id="PF12626"/>
    </source>
</evidence>
<dbReference type="CDD" id="cd05398">
    <property type="entry name" value="NT_ClassII-CCAase"/>
    <property type="match status" value="1"/>
</dbReference>
<dbReference type="GO" id="GO:0043633">
    <property type="term" value="P:polyadenylation-dependent RNA catabolic process"/>
    <property type="evidence" value="ECO:0007669"/>
    <property type="project" value="InterPro"/>
</dbReference>
<dbReference type="Gene3D" id="3.30.460.10">
    <property type="entry name" value="Beta Polymerase, domain 2"/>
    <property type="match status" value="1"/>
</dbReference>
<dbReference type="HAMAP" id="MF_00957">
    <property type="entry name" value="PolyA_pol"/>
    <property type="match status" value="1"/>
</dbReference>
<dbReference type="AlphaFoldDB" id="F2JV62"/>
<keyword evidence="5 7" id="KW-0694">RNA-binding</keyword>
<dbReference type="GO" id="GO:0006397">
    <property type="term" value="P:mRNA processing"/>
    <property type="evidence" value="ECO:0007669"/>
    <property type="project" value="UniProtKB-KW"/>
</dbReference>
<accession>F2JV62</accession>
<evidence type="ECO:0000259" key="10">
    <source>
        <dbReference type="Pfam" id="PF01743"/>
    </source>
</evidence>
<dbReference type="Pfam" id="PF01743">
    <property type="entry name" value="PolyA_pol"/>
    <property type="match status" value="1"/>
</dbReference>
<dbReference type="PANTHER" id="PTHR43051:SF1">
    <property type="entry name" value="POLYNUCLEOTIDE ADENYLYLTRANSFERASE FAMILY PROTEIN"/>
    <property type="match status" value="1"/>
</dbReference>
<dbReference type="Pfam" id="PF12627">
    <property type="entry name" value="PolyA_pol_RNAbd"/>
    <property type="match status" value="1"/>
</dbReference>
<evidence type="ECO:0000313" key="14">
    <source>
        <dbReference type="Proteomes" id="UP000001062"/>
    </source>
</evidence>
<evidence type="ECO:0000256" key="6">
    <source>
        <dbReference type="ARBA" id="ARBA00023163"/>
    </source>
</evidence>
<dbReference type="NCBIfam" id="TIGR01942">
    <property type="entry name" value="pcnB"/>
    <property type="match status" value="1"/>
</dbReference>
<dbReference type="KEGG" id="mme:Marme_3607"/>
<dbReference type="InterPro" id="IPR025866">
    <property type="entry name" value="PolyA_pol_arg_C_dom"/>
</dbReference>
<dbReference type="PATRIC" id="fig|717774.3.peg.3717"/>
<feature type="domain" description="Polymerase A arginine-rich C-terminal" evidence="11">
    <location>
        <begin position="346"/>
        <end position="468"/>
    </location>
</feature>
<dbReference type="Gene3D" id="1.10.3090.10">
    <property type="entry name" value="cca-adding enzyme, domain 2"/>
    <property type="match status" value="1"/>
</dbReference>
<dbReference type="Proteomes" id="UP000001062">
    <property type="component" value="Chromosome"/>
</dbReference>
<feature type="compositionally biased region" description="Basic and acidic residues" evidence="9">
    <location>
        <begin position="448"/>
        <end position="458"/>
    </location>
</feature>
<keyword evidence="2 7" id="KW-0808">Transferase</keyword>
<keyword evidence="6 7" id="KW-0804">Transcription</keyword>
<feature type="region of interest" description="Disordered" evidence="9">
    <location>
        <begin position="123"/>
        <end position="142"/>
    </location>
</feature>
<feature type="active site" evidence="7">
    <location>
        <position position="78"/>
    </location>
</feature>
<reference evidence="13 14" key="1">
    <citation type="journal article" date="2012" name="Stand. Genomic Sci.">
        <title>Complete genome sequence of the melanogenic marine bacterium Marinomonas mediterranea type strain (MMB-1(T)).</title>
        <authorList>
            <person name="Lucas-Elio P."/>
            <person name="Goodwin L."/>
            <person name="Woyke T."/>
            <person name="Pitluck S."/>
            <person name="Nolan M."/>
            <person name="Kyrpides N.C."/>
            <person name="Detter J.C."/>
            <person name="Copeland A."/>
            <person name="Teshima H."/>
            <person name="Bruce D."/>
            <person name="Detter C."/>
            <person name="Tapia R."/>
            <person name="Han S."/>
            <person name="Land M.L."/>
            <person name="Ivanova N."/>
            <person name="Mikhailova N."/>
            <person name="Johnston A.W."/>
            <person name="Sanchez-Amat A."/>
        </authorList>
    </citation>
    <scope>NUCLEOTIDE SEQUENCE [LARGE SCALE GENOMIC DNA]</scope>
    <source>
        <strain evidence="14">ATCC 700492 / JCM 21426 / NBRC 103028 / MMB-1</strain>
    </source>
</reference>
<comment type="function">
    <text evidence="7">Adds poly(A) tail to the 3' end of many RNAs, which usually targets these RNAs for decay. Plays a significant role in the global control of gene expression, through influencing the rate of transcript degradation, and in the general RNA quality control.</text>
</comment>
<evidence type="ECO:0000256" key="5">
    <source>
        <dbReference type="ARBA" id="ARBA00022884"/>
    </source>
</evidence>
<feature type="domain" description="tRNA nucleotidyltransferase/poly(A) polymerase RNA and SrmB- binding" evidence="12">
    <location>
        <begin position="227"/>
        <end position="289"/>
    </location>
</feature>
<dbReference type="PANTHER" id="PTHR43051">
    <property type="entry name" value="POLYNUCLEOTIDE ADENYLYLTRANSFERASE FAMILY PROTEIN"/>
    <property type="match status" value="1"/>
</dbReference>
<evidence type="ECO:0000313" key="13">
    <source>
        <dbReference type="EMBL" id="ADZ92820.1"/>
    </source>
</evidence>
<evidence type="ECO:0000256" key="4">
    <source>
        <dbReference type="ARBA" id="ARBA00022840"/>
    </source>
</evidence>
<evidence type="ECO:0000256" key="2">
    <source>
        <dbReference type="ARBA" id="ARBA00022679"/>
    </source>
</evidence>
<keyword evidence="4 7" id="KW-0067">ATP-binding</keyword>
<evidence type="ECO:0000256" key="3">
    <source>
        <dbReference type="ARBA" id="ARBA00022741"/>
    </source>
</evidence>
<sequence length="479" mass="54841">MLTGFKTLVRKATALFTSENSMELPLVIPKEEHSLSDSGISPNALKVLHRLNGAGFDAYLVGGCIRDHLIGMSPKDFDVVTNATPEEVNDLFSNSRLIGRRFRIVHVTFGREIIEVSTFRANTANNPPPIPKHDENKSLKNKDTARSSHGIILRDNVWGSIDEDAQRRDFTFNALYFNIADRSIHDFCNGLQDIENKQIRIIGDPRERYKEDPVRMLRAIRFAGKLGFDIEPETAAPIKEMAHLLDHIPPARLFEEVLKLLGSGQGVTTFYLLREYGLFKYLFPDTDAILNSGWKRKDINPERFIRQGLENTDRRIQDGKSTAPYFLYAIMLWPSVCLRHEEFESQGLPATPALHQAATMVLDNQVASTAIPRRFSTPMREIWDLQFRLPKRYGKRALVLLQHPRFRAAFDFLLIRELSGTQLDGLGAWWENFQHAPENQQRNLISEADPRKSDTADVKKRRPRRRRKSNAVKKQTPDS</sequence>
<organism evidence="13 14">
    <name type="scientific">Marinomonas mediterranea (strain ATCC 700492 / JCM 21426 / NBRC 103028 / MMB-1)</name>
    <dbReference type="NCBI Taxonomy" id="717774"/>
    <lineage>
        <taxon>Bacteria</taxon>
        <taxon>Pseudomonadati</taxon>
        <taxon>Pseudomonadota</taxon>
        <taxon>Gammaproteobacteria</taxon>
        <taxon>Oceanospirillales</taxon>
        <taxon>Oceanospirillaceae</taxon>
        <taxon>Marinomonas</taxon>
    </lineage>
</organism>
<comment type="similarity">
    <text evidence="7 8">Belongs to the tRNA nucleotidyltransferase/poly(A) polymerase family.</text>
</comment>
<feature type="domain" description="Poly A polymerase head" evidence="10">
    <location>
        <begin position="58"/>
        <end position="200"/>
    </location>
</feature>
<dbReference type="eggNOG" id="COG0617">
    <property type="taxonomic scope" value="Bacteria"/>
</dbReference>
<proteinExistence type="inferred from homology"/>
<dbReference type="Pfam" id="PF12626">
    <property type="entry name" value="PolyA_pol_arg_C"/>
    <property type="match status" value="1"/>
</dbReference>
<evidence type="ECO:0000256" key="1">
    <source>
        <dbReference type="ARBA" id="ARBA00022664"/>
    </source>
</evidence>
<dbReference type="SUPFAM" id="SSF81301">
    <property type="entry name" value="Nucleotidyltransferase"/>
    <property type="match status" value="1"/>
</dbReference>
<dbReference type="GO" id="GO:1990817">
    <property type="term" value="F:poly(A) RNA polymerase activity"/>
    <property type="evidence" value="ECO:0007669"/>
    <property type="project" value="UniProtKB-UniRule"/>
</dbReference>
<keyword evidence="13" id="KW-0548">Nucleotidyltransferase</keyword>
<dbReference type="GO" id="GO:0003723">
    <property type="term" value="F:RNA binding"/>
    <property type="evidence" value="ECO:0007669"/>
    <property type="project" value="UniProtKB-UniRule"/>
</dbReference>
<dbReference type="InterPro" id="IPR010206">
    <property type="entry name" value="PolA_pol_I"/>
</dbReference>
<gene>
    <name evidence="7" type="primary">pcnB</name>
    <name evidence="13" type="ordered locus">Marme_3607</name>
</gene>
<dbReference type="EC" id="2.7.7.19" evidence="7"/>
<feature type="compositionally biased region" description="Basic and acidic residues" evidence="9">
    <location>
        <begin position="131"/>
        <end position="142"/>
    </location>
</feature>
<keyword evidence="14" id="KW-1185">Reference proteome</keyword>
<dbReference type="HOGENOM" id="CLU_015961_0_0_6"/>
<feature type="region of interest" description="Disordered" evidence="9">
    <location>
        <begin position="440"/>
        <end position="479"/>
    </location>
</feature>
<feature type="active site" evidence="7">
    <location>
        <position position="76"/>
    </location>
</feature>
<feature type="compositionally biased region" description="Basic residues" evidence="9">
    <location>
        <begin position="459"/>
        <end position="471"/>
    </location>
</feature>
<comment type="catalytic activity">
    <reaction evidence="7">
        <text>RNA(n) + ATP = RNA(n)-3'-adenine ribonucleotide + diphosphate</text>
        <dbReference type="Rhea" id="RHEA:11332"/>
        <dbReference type="Rhea" id="RHEA-COMP:14527"/>
        <dbReference type="Rhea" id="RHEA-COMP:17347"/>
        <dbReference type="ChEBI" id="CHEBI:30616"/>
        <dbReference type="ChEBI" id="CHEBI:33019"/>
        <dbReference type="ChEBI" id="CHEBI:140395"/>
        <dbReference type="ChEBI" id="CHEBI:173115"/>
        <dbReference type="EC" id="2.7.7.19"/>
    </reaction>
</comment>
<dbReference type="InterPro" id="IPR043519">
    <property type="entry name" value="NT_sf"/>
</dbReference>
<dbReference type="EMBL" id="CP002583">
    <property type="protein sequence ID" value="ADZ92820.1"/>
    <property type="molecule type" value="Genomic_DNA"/>
</dbReference>
<dbReference type="OrthoDB" id="9805698at2"/>
<name>F2JV62_MARM1</name>
<dbReference type="SUPFAM" id="SSF81891">
    <property type="entry name" value="Poly A polymerase C-terminal region-like"/>
    <property type="match status" value="1"/>
</dbReference>
<dbReference type="RefSeq" id="WP_013662722.1">
    <property type="nucleotide sequence ID" value="NC_015276.1"/>
</dbReference>
<dbReference type="FunFam" id="3.30.460.10:FF:000035">
    <property type="entry name" value="Poly(A) polymerase I"/>
    <property type="match status" value="1"/>
</dbReference>
<keyword evidence="1 7" id="KW-0507">mRNA processing</keyword>
<evidence type="ECO:0000256" key="7">
    <source>
        <dbReference type="HAMAP-Rule" id="MF_00957"/>
    </source>
</evidence>
<keyword evidence="3 7" id="KW-0547">Nucleotide-binding</keyword>
<protein>
    <recommendedName>
        <fullName evidence="7">Poly(A) polymerase I</fullName>
        <shortName evidence="7">PAP I</shortName>
        <ecNumber evidence="7">2.7.7.19</ecNumber>
    </recommendedName>
</protein>
<dbReference type="InterPro" id="IPR002646">
    <property type="entry name" value="PolA_pol_head_dom"/>
</dbReference>
<dbReference type="STRING" id="717774.Marme_3607"/>
<feature type="active site" evidence="7">
    <location>
        <position position="169"/>
    </location>
</feature>
<evidence type="ECO:0000259" key="12">
    <source>
        <dbReference type="Pfam" id="PF12627"/>
    </source>
</evidence>
<dbReference type="InterPro" id="IPR052191">
    <property type="entry name" value="tRNA_ntf/polyA_polymerase_I"/>
</dbReference>
<evidence type="ECO:0000256" key="8">
    <source>
        <dbReference type="RuleBase" id="RU003953"/>
    </source>
</evidence>